<evidence type="ECO:0000313" key="1">
    <source>
        <dbReference type="EnsemblPlants" id="PGSC0003DMT400015547"/>
    </source>
</evidence>
<name>M1A664_SOLTU</name>
<dbReference type="AlphaFoldDB" id="M1A664"/>
<reference evidence="2" key="1">
    <citation type="journal article" date="2011" name="Nature">
        <title>Genome sequence and analysis of the tuber crop potato.</title>
        <authorList>
            <consortium name="The Potato Genome Sequencing Consortium"/>
        </authorList>
    </citation>
    <scope>NUCLEOTIDE SEQUENCE [LARGE SCALE GENOMIC DNA]</scope>
    <source>
        <strain evidence="2">cv. DM1-3 516 R44</strain>
    </source>
</reference>
<organism evidence="1 2">
    <name type="scientific">Solanum tuberosum</name>
    <name type="common">Potato</name>
    <dbReference type="NCBI Taxonomy" id="4113"/>
    <lineage>
        <taxon>Eukaryota</taxon>
        <taxon>Viridiplantae</taxon>
        <taxon>Streptophyta</taxon>
        <taxon>Embryophyta</taxon>
        <taxon>Tracheophyta</taxon>
        <taxon>Spermatophyta</taxon>
        <taxon>Magnoliopsida</taxon>
        <taxon>eudicotyledons</taxon>
        <taxon>Gunneridae</taxon>
        <taxon>Pentapetalae</taxon>
        <taxon>asterids</taxon>
        <taxon>lamiids</taxon>
        <taxon>Solanales</taxon>
        <taxon>Solanaceae</taxon>
        <taxon>Solanoideae</taxon>
        <taxon>Solaneae</taxon>
        <taxon>Solanum</taxon>
    </lineage>
</organism>
<dbReference type="PANTHER" id="PTHR11439">
    <property type="entry name" value="GAG-POL-RELATED RETROTRANSPOSON"/>
    <property type="match status" value="1"/>
</dbReference>
<evidence type="ECO:0000313" key="2">
    <source>
        <dbReference type="Proteomes" id="UP000011115"/>
    </source>
</evidence>
<dbReference type="PANTHER" id="PTHR11439:SF450">
    <property type="entry name" value="REVERSE TRANSCRIPTASE TY1_COPIA-TYPE DOMAIN-CONTAINING PROTEIN"/>
    <property type="match status" value="1"/>
</dbReference>
<sequence length="100" mass="11376">MSCSFRLGKKRICSCLTRPDLVFTVNKLCQFLSAPTTTHWAAFKRVLRCVKSTLHQGLFITHSYSSQLQAICDVDWADTTDDRRSTGGFVVYMGCNFISW</sequence>
<proteinExistence type="predicted"/>
<dbReference type="eggNOG" id="KOG0017">
    <property type="taxonomic scope" value="Eukaryota"/>
</dbReference>
<dbReference type="OMA" id="TTHWIAC"/>
<dbReference type="PaxDb" id="4113-PGSC0003DMT400015547"/>
<dbReference type="EnsemblPlants" id="PGSC0003DMT400015547">
    <property type="protein sequence ID" value="PGSC0003DMT400015547"/>
    <property type="gene ID" value="PGSC0003DMG400006070"/>
</dbReference>
<dbReference type="Gramene" id="PGSC0003DMT400015547">
    <property type="protein sequence ID" value="PGSC0003DMT400015547"/>
    <property type="gene ID" value="PGSC0003DMG400006070"/>
</dbReference>
<dbReference type="Proteomes" id="UP000011115">
    <property type="component" value="Unassembled WGS sequence"/>
</dbReference>
<accession>M1A664</accession>
<dbReference type="InParanoid" id="M1A664"/>
<dbReference type="STRING" id="4113.M1A664"/>
<keyword evidence="2" id="KW-1185">Reference proteome</keyword>
<reference evidence="1" key="2">
    <citation type="submission" date="2015-06" db="UniProtKB">
        <authorList>
            <consortium name="EnsemblPlants"/>
        </authorList>
    </citation>
    <scope>IDENTIFICATION</scope>
    <source>
        <strain evidence="1">DM1-3 516 R44</strain>
    </source>
</reference>
<dbReference type="HOGENOM" id="CLU_001650_8_3_1"/>
<protein>
    <submittedName>
        <fullName evidence="1">Retrotransposon protein, Ty1-copia subclass</fullName>
    </submittedName>
</protein>